<dbReference type="NCBIfam" id="TIGR01499">
    <property type="entry name" value="folC"/>
    <property type="match status" value="1"/>
</dbReference>
<feature type="domain" description="PPM-type phosphatase" evidence="8">
    <location>
        <begin position="565"/>
        <end position="848"/>
    </location>
</feature>
<dbReference type="InterPro" id="IPR001932">
    <property type="entry name" value="PPM-type_phosphatase-like_dom"/>
</dbReference>
<dbReference type="SUPFAM" id="SSF53623">
    <property type="entry name" value="MurD-like peptide ligases, catalytic domain"/>
    <property type="match status" value="1"/>
</dbReference>
<keyword evidence="2" id="KW-0436">Ligase</keyword>
<evidence type="ECO:0000256" key="2">
    <source>
        <dbReference type="ARBA" id="ARBA00022598"/>
    </source>
</evidence>
<dbReference type="AlphaFoldDB" id="A0A0C9LTA1"/>
<sequence>MSKYRPTKFHSPDNGRATRIARFAATTTASAYLYPMSILRMQPQVDIHALITNPLHVPRLAFSSVSPPPLFCLSHQRDLYFKLQALYWTINFFLFTSSGIMNFGLERIHSLLEALNRPDEHTQIVHVAGTNGKGSVCAYISSVLRTCGYTVGRFNSPHLIEPRDSINVNGQAISQSLYDEAFAHVHQLNTNGAIGASSFECLVGAAFYVFGKAQLDFVVLEVGLGGLLDATNAIRHPAMTVITAIGLDHAHILGHTIEEIASAKAGIMKPGCPVVIAPQDTSSVLATLTHHADRTGSPYTLVQPSEFIQPNICQLDFDQVHYTYPIRLIGDYQRMNSATAVTALDWMYRLKLIEMTPEQLATGMQETRWPGRLDWVNDPVLLDNYGLKQILVDGAHNPPATVALRKYIDSLDRKRVVWIIGSTAGKDLHDMMKQLIRKEDVVYAVSFSLPAGMPWIKSSLPSDIAKEAHMAQSVECCTGLDEALVKAGSICTENDVAVLCGSLYLVADLYPTCAIHTCAAKKSVAAISPQEKPRTNLNVIDFFHPSLSSTLFHYTLNLGVSGYPKAGKPVEQLDDSNIYSSVQVGDDAYFKRQDALGVADGVGGWRSHKGANPALYSRKLMHYAQVELDRIKTNVRPQQLQAKADPVQVLESAYHMTTLDAQNEGIVGSTTACIVILCQDELRIANLGDCGVSVIRRNDYIFRSEEQQHSFNFPYQLGTASFDSPNDAQQFTVKIEEGDIVILGSDGLFDNLYDDEILEEVQNCIDQQTTTTTNNNTDGKNNGEKEDQNSMLHHIAPQTISDALAWRAKIVSEDPDNPSSPFQVRAMHEGLYYQGGKADDISVIVAIVKKDEQPPEPSPPPLP</sequence>
<dbReference type="UniPathway" id="UPA00850"/>
<dbReference type="InterPro" id="IPR001645">
    <property type="entry name" value="Folylpolyglutamate_synth"/>
</dbReference>
<gene>
    <name evidence="9" type="ORF">MAM1_0043d03005</name>
</gene>
<dbReference type="GO" id="GO:0005524">
    <property type="term" value="F:ATP binding"/>
    <property type="evidence" value="ECO:0007669"/>
    <property type="project" value="UniProtKB-KW"/>
</dbReference>
<protein>
    <submittedName>
        <fullName evidence="9">Folylpolyglutamate synthase</fullName>
    </submittedName>
</protein>
<dbReference type="OrthoDB" id="5212574at2759"/>
<dbReference type="SUPFAM" id="SSF53244">
    <property type="entry name" value="MurD-like peptide ligases, peptide-binding domain"/>
    <property type="match status" value="1"/>
</dbReference>
<dbReference type="InterPro" id="IPR018109">
    <property type="entry name" value="Folylpolyglutamate_synth_CS"/>
</dbReference>
<evidence type="ECO:0000256" key="7">
    <source>
        <dbReference type="SAM" id="MobiDB-lite"/>
    </source>
</evidence>
<dbReference type="InterPro" id="IPR004101">
    <property type="entry name" value="Mur_ligase_C"/>
</dbReference>
<dbReference type="Proteomes" id="UP000053815">
    <property type="component" value="Unassembled WGS sequence"/>
</dbReference>
<evidence type="ECO:0000256" key="6">
    <source>
        <dbReference type="ARBA" id="ARBA00022842"/>
    </source>
</evidence>
<dbReference type="SUPFAM" id="SSF81606">
    <property type="entry name" value="PP2C-like"/>
    <property type="match status" value="1"/>
</dbReference>
<feature type="region of interest" description="Disordered" evidence="7">
    <location>
        <begin position="768"/>
        <end position="787"/>
    </location>
</feature>
<dbReference type="GO" id="GO:0008841">
    <property type="term" value="F:dihydrofolate synthase activity"/>
    <property type="evidence" value="ECO:0007669"/>
    <property type="project" value="TreeGrafter"/>
</dbReference>
<dbReference type="InterPro" id="IPR036457">
    <property type="entry name" value="PPM-type-like_dom_sf"/>
</dbReference>
<dbReference type="Pfam" id="PF02875">
    <property type="entry name" value="Mur_ligase_C"/>
    <property type="match status" value="1"/>
</dbReference>
<keyword evidence="6" id="KW-0460">Magnesium</keyword>
<dbReference type="SMART" id="SM00331">
    <property type="entry name" value="PP2C_SIG"/>
    <property type="match status" value="1"/>
</dbReference>
<name>A0A0C9LTA1_9FUNG</name>
<dbReference type="GO" id="GO:0004326">
    <property type="term" value="F:tetrahydrofolylpolyglutamate synthase activity"/>
    <property type="evidence" value="ECO:0007669"/>
    <property type="project" value="InterPro"/>
</dbReference>
<evidence type="ECO:0000256" key="5">
    <source>
        <dbReference type="ARBA" id="ARBA00022840"/>
    </source>
</evidence>
<keyword evidence="4" id="KW-0547">Nucleotide-binding</keyword>
<dbReference type="GO" id="GO:0046872">
    <property type="term" value="F:metal ion binding"/>
    <property type="evidence" value="ECO:0007669"/>
    <property type="project" value="UniProtKB-KW"/>
</dbReference>
<comment type="similarity">
    <text evidence="1">Belongs to the folylpolyglutamate synthase family.</text>
</comment>
<dbReference type="PROSITE" id="PS51746">
    <property type="entry name" value="PPM_2"/>
    <property type="match status" value="1"/>
</dbReference>
<dbReference type="GO" id="GO:0005829">
    <property type="term" value="C:cytosol"/>
    <property type="evidence" value="ECO:0007669"/>
    <property type="project" value="TreeGrafter"/>
</dbReference>
<dbReference type="Gene3D" id="3.90.190.20">
    <property type="entry name" value="Mur ligase, C-terminal domain"/>
    <property type="match status" value="1"/>
</dbReference>
<dbReference type="PROSITE" id="PS01011">
    <property type="entry name" value="FOLYLPOLYGLU_SYNT_1"/>
    <property type="match status" value="1"/>
</dbReference>
<evidence type="ECO:0000313" key="9">
    <source>
        <dbReference type="EMBL" id="GAN03550.1"/>
    </source>
</evidence>
<keyword evidence="3" id="KW-0479">Metal-binding</keyword>
<accession>A0A0C9LTA1</accession>
<dbReference type="PANTHER" id="PTHR11136">
    <property type="entry name" value="FOLYLPOLYGLUTAMATE SYNTHASE-RELATED"/>
    <property type="match status" value="1"/>
</dbReference>
<evidence type="ECO:0000313" key="10">
    <source>
        <dbReference type="Proteomes" id="UP000053815"/>
    </source>
</evidence>
<evidence type="ECO:0000256" key="4">
    <source>
        <dbReference type="ARBA" id="ARBA00022741"/>
    </source>
</evidence>
<feature type="compositionally biased region" description="Low complexity" evidence="7">
    <location>
        <begin position="768"/>
        <end position="780"/>
    </location>
</feature>
<keyword evidence="10" id="KW-1185">Reference proteome</keyword>
<dbReference type="PANTHER" id="PTHR11136:SF0">
    <property type="entry name" value="DIHYDROFOLATE SYNTHETASE-RELATED"/>
    <property type="match status" value="1"/>
</dbReference>
<dbReference type="InterPro" id="IPR036615">
    <property type="entry name" value="Mur_ligase_C_dom_sf"/>
</dbReference>
<reference evidence="9" key="1">
    <citation type="submission" date="2014-09" db="EMBL/GenBank/DDBJ databases">
        <title>Draft genome sequence of an oleaginous Mucoromycotina fungus Mucor ambiguus NBRC6742.</title>
        <authorList>
            <person name="Takeda I."/>
            <person name="Yamane N."/>
            <person name="Morita T."/>
            <person name="Tamano K."/>
            <person name="Machida M."/>
            <person name="Baker S."/>
            <person name="Koike H."/>
        </authorList>
    </citation>
    <scope>NUCLEOTIDE SEQUENCE</scope>
    <source>
        <strain evidence="9">NBRC 6742</strain>
    </source>
</reference>
<dbReference type="Pfam" id="PF08245">
    <property type="entry name" value="Mur_ligase_M"/>
    <property type="match status" value="1"/>
</dbReference>
<organism evidence="9">
    <name type="scientific">Mucor ambiguus</name>
    <dbReference type="NCBI Taxonomy" id="91626"/>
    <lineage>
        <taxon>Eukaryota</taxon>
        <taxon>Fungi</taxon>
        <taxon>Fungi incertae sedis</taxon>
        <taxon>Mucoromycota</taxon>
        <taxon>Mucoromycotina</taxon>
        <taxon>Mucoromycetes</taxon>
        <taxon>Mucorales</taxon>
        <taxon>Mucorineae</taxon>
        <taxon>Mucoraceae</taxon>
        <taxon>Mucor</taxon>
    </lineage>
</organism>
<evidence type="ECO:0000259" key="8">
    <source>
        <dbReference type="PROSITE" id="PS51746"/>
    </source>
</evidence>
<proteinExistence type="inferred from homology"/>
<dbReference type="Gene3D" id="3.40.1190.10">
    <property type="entry name" value="Mur-like, catalytic domain"/>
    <property type="match status" value="1"/>
</dbReference>
<dbReference type="InterPro" id="IPR036565">
    <property type="entry name" value="Mur-like_cat_sf"/>
</dbReference>
<dbReference type="InterPro" id="IPR013221">
    <property type="entry name" value="Mur_ligase_cen"/>
</dbReference>
<dbReference type="Gene3D" id="3.60.40.10">
    <property type="entry name" value="PPM-type phosphatase domain"/>
    <property type="match status" value="2"/>
</dbReference>
<evidence type="ECO:0000256" key="3">
    <source>
        <dbReference type="ARBA" id="ARBA00022723"/>
    </source>
</evidence>
<dbReference type="Pfam" id="PF07228">
    <property type="entry name" value="SpoIIE"/>
    <property type="match status" value="1"/>
</dbReference>
<dbReference type="SMART" id="SM00332">
    <property type="entry name" value="PP2Cc"/>
    <property type="match status" value="1"/>
</dbReference>
<dbReference type="STRING" id="91626.A0A0C9LTA1"/>
<dbReference type="EMBL" id="DF836332">
    <property type="protein sequence ID" value="GAN03550.1"/>
    <property type="molecule type" value="Genomic_DNA"/>
</dbReference>
<dbReference type="GO" id="GO:0005739">
    <property type="term" value="C:mitochondrion"/>
    <property type="evidence" value="ECO:0007669"/>
    <property type="project" value="TreeGrafter"/>
</dbReference>
<evidence type="ECO:0000256" key="1">
    <source>
        <dbReference type="ARBA" id="ARBA00008276"/>
    </source>
</evidence>
<keyword evidence="5" id="KW-0067">ATP-binding</keyword>